<name>A0ABX1QZX0_9ALTE</name>
<evidence type="ECO:0000256" key="3">
    <source>
        <dbReference type="ARBA" id="ARBA00023002"/>
    </source>
</evidence>
<dbReference type="PROSITE" id="PS00460">
    <property type="entry name" value="GLUTATHIONE_PEROXID_1"/>
    <property type="match status" value="1"/>
</dbReference>
<dbReference type="EMBL" id="JAATNW010000001">
    <property type="protein sequence ID" value="NMH58495.1"/>
    <property type="molecule type" value="Genomic_DNA"/>
</dbReference>
<comment type="caution">
    <text evidence="5">The sequence shown here is derived from an EMBL/GenBank/DDBJ whole genome shotgun (WGS) entry which is preliminary data.</text>
</comment>
<dbReference type="PIRSF" id="PIRSF000303">
    <property type="entry name" value="Glutathion_perox"/>
    <property type="match status" value="1"/>
</dbReference>
<comment type="similarity">
    <text evidence="1 4">Belongs to the glutathione peroxidase family.</text>
</comment>
<accession>A0ABX1QZX0</accession>
<evidence type="ECO:0000313" key="6">
    <source>
        <dbReference type="Proteomes" id="UP000709336"/>
    </source>
</evidence>
<reference evidence="5 6" key="1">
    <citation type="submission" date="2020-03" db="EMBL/GenBank/DDBJ databases">
        <title>Alteromonas ponticola sp. nov., isolated from seawater.</title>
        <authorList>
            <person name="Yoon J.-H."/>
            <person name="Kim Y.-O."/>
        </authorList>
    </citation>
    <scope>NUCLEOTIDE SEQUENCE [LARGE SCALE GENOMIC DNA]</scope>
    <source>
        <strain evidence="5 6">MYP5</strain>
    </source>
</reference>
<dbReference type="PRINTS" id="PR01011">
    <property type="entry name" value="GLUTPROXDASE"/>
</dbReference>
<evidence type="ECO:0000256" key="2">
    <source>
        <dbReference type="ARBA" id="ARBA00022559"/>
    </source>
</evidence>
<evidence type="ECO:0000313" key="5">
    <source>
        <dbReference type="EMBL" id="NMH58495.1"/>
    </source>
</evidence>
<dbReference type="PANTHER" id="PTHR11592:SF78">
    <property type="entry name" value="GLUTATHIONE PEROXIDASE"/>
    <property type="match status" value="1"/>
</dbReference>
<dbReference type="CDD" id="cd00340">
    <property type="entry name" value="GSH_Peroxidase"/>
    <property type="match status" value="1"/>
</dbReference>
<proteinExistence type="inferred from homology"/>
<organism evidence="5 6">
    <name type="scientific">Alteromonas ponticola</name>
    <dbReference type="NCBI Taxonomy" id="2720613"/>
    <lineage>
        <taxon>Bacteria</taxon>
        <taxon>Pseudomonadati</taxon>
        <taxon>Pseudomonadota</taxon>
        <taxon>Gammaproteobacteria</taxon>
        <taxon>Alteromonadales</taxon>
        <taxon>Alteromonadaceae</taxon>
        <taxon>Alteromonas/Salinimonas group</taxon>
        <taxon>Alteromonas</taxon>
    </lineage>
</organism>
<dbReference type="Pfam" id="PF00255">
    <property type="entry name" value="GSHPx"/>
    <property type="match status" value="1"/>
</dbReference>
<dbReference type="InterPro" id="IPR029759">
    <property type="entry name" value="GPX_AS"/>
</dbReference>
<dbReference type="PROSITE" id="PS51355">
    <property type="entry name" value="GLUTATHIONE_PEROXID_3"/>
    <property type="match status" value="1"/>
</dbReference>
<dbReference type="Gene3D" id="3.40.30.10">
    <property type="entry name" value="Glutaredoxin"/>
    <property type="match status" value="1"/>
</dbReference>
<protein>
    <recommendedName>
        <fullName evidence="4">Glutathione peroxidase</fullName>
    </recommendedName>
</protein>
<evidence type="ECO:0000256" key="4">
    <source>
        <dbReference type="RuleBase" id="RU000499"/>
    </source>
</evidence>
<sequence length="164" mass="18783">MKKSVYDFSAVKNDGSEISLNEFAGQVLLIVNTASKCGFTYQYEGLEKLYQEFSSNGFSVLAFPCDQFGNQEPGTDEEIKQFCDFNYSTTFPLFKKIEVNGDNTHPLYDYLKHEARGLLATKRVKWNFTKFLVNRKGKVVRRFSPALKPEALTSEIKRYLNEAS</sequence>
<dbReference type="PANTHER" id="PTHR11592">
    <property type="entry name" value="GLUTATHIONE PEROXIDASE"/>
    <property type="match status" value="1"/>
</dbReference>
<dbReference type="GO" id="GO:0004601">
    <property type="term" value="F:peroxidase activity"/>
    <property type="evidence" value="ECO:0007669"/>
    <property type="project" value="UniProtKB-KW"/>
</dbReference>
<dbReference type="InterPro" id="IPR000889">
    <property type="entry name" value="Glutathione_peroxidase"/>
</dbReference>
<dbReference type="RefSeq" id="WP_169209066.1">
    <property type="nucleotide sequence ID" value="NZ_JAATNW010000001.1"/>
</dbReference>
<keyword evidence="6" id="KW-1185">Reference proteome</keyword>
<keyword evidence="2 4" id="KW-0575">Peroxidase</keyword>
<evidence type="ECO:0000256" key="1">
    <source>
        <dbReference type="ARBA" id="ARBA00006926"/>
    </source>
</evidence>
<gene>
    <name evidence="5" type="ORF">HCJ96_00465</name>
</gene>
<dbReference type="InterPro" id="IPR036249">
    <property type="entry name" value="Thioredoxin-like_sf"/>
</dbReference>
<dbReference type="Proteomes" id="UP000709336">
    <property type="component" value="Unassembled WGS sequence"/>
</dbReference>
<dbReference type="SUPFAM" id="SSF52833">
    <property type="entry name" value="Thioredoxin-like"/>
    <property type="match status" value="1"/>
</dbReference>
<keyword evidence="3 4" id="KW-0560">Oxidoreductase</keyword>